<comment type="similarity">
    <text evidence="2">Belongs to the nicastrin family.</text>
</comment>
<keyword evidence="4 11" id="KW-0812">Transmembrane</keyword>
<reference evidence="14 16" key="1">
    <citation type="submission" date="2015-02" db="EMBL/GenBank/DDBJ databases">
        <authorList>
            <person name="Chooi Y.-H."/>
        </authorList>
    </citation>
    <scope>NUCLEOTIDE SEQUENCE [LARGE SCALE GENOMIC DNA]</scope>
    <source>
        <strain evidence="14">E3</strain>
    </source>
</reference>
<dbReference type="Pfam" id="PF18266">
    <property type="entry name" value="Ncstrn_small"/>
    <property type="match status" value="1"/>
</dbReference>
<dbReference type="SUPFAM" id="SSF53187">
    <property type="entry name" value="Zn-dependent exopeptidases"/>
    <property type="match status" value="1"/>
</dbReference>
<comment type="subcellular location">
    <subcellularLocation>
        <location evidence="1">Membrane</location>
        <topology evidence="1">Single-pass type I membrane protein</topology>
    </subcellularLocation>
</comment>
<evidence type="ECO:0000256" key="4">
    <source>
        <dbReference type="ARBA" id="ARBA00022692"/>
    </source>
</evidence>
<feature type="signal peptide" evidence="12">
    <location>
        <begin position="1"/>
        <end position="20"/>
    </location>
</feature>
<evidence type="ECO:0000256" key="7">
    <source>
        <dbReference type="ARBA" id="ARBA00022989"/>
    </source>
</evidence>
<dbReference type="EMBL" id="CDSF01000080">
    <property type="protein sequence ID" value="CEO97815.1"/>
    <property type="molecule type" value="Genomic_DNA"/>
</dbReference>
<evidence type="ECO:0000313" key="14">
    <source>
        <dbReference type="EMBL" id="CEO97815.1"/>
    </source>
</evidence>
<evidence type="ECO:0000256" key="6">
    <source>
        <dbReference type="ARBA" id="ARBA00022976"/>
    </source>
</evidence>
<feature type="compositionally biased region" description="Polar residues" evidence="10">
    <location>
        <begin position="113"/>
        <end position="123"/>
    </location>
</feature>
<dbReference type="PANTHER" id="PTHR21092:SF0">
    <property type="entry name" value="NICASTRIN"/>
    <property type="match status" value="1"/>
</dbReference>
<evidence type="ECO:0000256" key="9">
    <source>
        <dbReference type="ARBA" id="ARBA00023180"/>
    </source>
</evidence>
<name>A0A0G4IRC0_PLABS</name>
<organism evidence="14 16">
    <name type="scientific">Plasmodiophora brassicae</name>
    <name type="common">Clubroot disease agent</name>
    <dbReference type="NCBI Taxonomy" id="37360"/>
    <lineage>
        <taxon>Eukaryota</taxon>
        <taxon>Sar</taxon>
        <taxon>Rhizaria</taxon>
        <taxon>Endomyxa</taxon>
        <taxon>Phytomyxea</taxon>
        <taxon>Plasmodiophorida</taxon>
        <taxon>Plasmodiophoridae</taxon>
        <taxon>Plasmodiophora</taxon>
    </lineage>
</organism>
<dbReference type="Proteomes" id="UP000039324">
    <property type="component" value="Unassembled WGS sequence"/>
</dbReference>
<evidence type="ECO:0000256" key="3">
    <source>
        <dbReference type="ARBA" id="ARBA00015303"/>
    </source>
</evidence>
<evidence type="ECO:0000256" key="2">
    <source>
        <dbReference type="ARBA" id="ARBA00007717"/>
    </source>
</evidence>
<dbReference type="AlphaFoldDB" id="A0A0G4IRC0"/>
<evidence type="ECO:0000313" key="16">
    <source>
        <dbReference type="Proteomes" id="UP000039324"/>
    </source>
</evidence>
<keyword evidence="15" id="KW-0496">Mitochondrion</keyword>
<feature type="chain" id="PRO_5033223334" description="Nicastrin" evidence="12">
    <location>
        <begin position="21"/>
        <end position="610"/>
    </location>
</feature>
<keyword evidence="16" id="KW-1185">Reference proteome</keyword>
<evidence type="ECO:0000256" key="10">
    <source>
        <dbReference type="SAM" id="MobiDB-lite"/>
    </source>
</evidence>
<accession>A0A0G4IRC0</accession>
<dbReference type="EMBL" id="OVEO01000009">
    <property type="protein sequence ID" value="SPQ98361.1"/>
    <property type="molecule type" value="Genomic_DNA"/>
</dbReference>
<evidence type="ECO:0000256" key="1">
    <source>
        <dbReference type="ARBA" id="ARBA00004479"/>
    </source>
</evidence>
<evidence type="ECO:0000256" key="12">
    <source>
        <dbReference type="SAM" id="SignalP"/>
    </source>
</evidence>
<dbReference type="GO" id="GO:0016485">
    <property type="term" value="P:protein processing"/>
    <property type="evidence" value="ECO:0007669"/>
    <property type="project" value="InterPro"/>
</dbReference>
<keyword evidence="7 11" id="KW-1133">Transmembrane helix</keyword>
<dbReference type="OMA" id="GEGNACY"/>
<keyword evidence="9" id="KW-0325">Glycoprotein</keyword>
<evidence type="ECO:0000259" key="13">
    <source>
        <dbReference type="Pfam" id="PF18266"/>
    </source>
</evidence>
<sequence length="610" mass="63707">MRRVTVTAMAVIAVVGLATAASALGNVDKYIYTVLDSAFSCVRLLNRSGAVGCSVDDRIGTIVSLDQLRSGAGGPPPYALVLEFKDLTPTMLDQVSSYDIAGILLTSFDDRPTSNSPASQSPLASRAPVTPPKIWNPTGTDLLSRSMDFAIVQVGSSIYDKLAVMQAQNADQVRNGHTPRYQARFRFSMKGKDNSKTCLEANTCSPIGGYNVWSSLAKPLSSDNPNVIMVVTGMDATAMLHDRAVGADRAVSGTVALLGAAATIATGVSAKDRVSLPSSIVFAWFNGEAYDLIGSRSFVQDLTAFSCNSNSGGGCANPIRIDTAFTSIPLNAVSSLIEVQQVGPSSTPLYVHTSSSNPGSSAISQALRSGGLARSSSAGLPPSSSWAFPSSIPSAVLSGFDSKFASSFYDSEFDNVVSDDVVDGACTAATVTARAALSLAGYAGPLVSANCTLVGALFACLARDGFDNCSIAASVLPRYAIQNSLRSLSGRISHYPGVYQGLSDPNAVFDAPRLIHQWLQSIGFTETHYHDALDPDIRFDVGKGVWKVMGEASSIWTESVWTTLDARLFLAEAAGAGLALFGAGVGVAAVAVLASRSLTRLVDTRQKAAA</sequence>
<dbReference type="Proteomes" id="UP000290189">
    <property type="component" value="Unassembled WGS sequence"/>
</dbReference>
<dbReference type="STRING" id="37360.A0A0G4IRC0"/>
<dbReference type="Pfam" id="PF05450">
    <property type="entry name" value="Nicastrin"/>
    <property type="match status" value="1"/>
</dbReference>
<geneLocation type="mitochondrion" evidence="15"/>
<gene>
    <name evidence="14" type="ORF">PBRA_005929</name>
    <name evidence="15" type="ORF">PLBR_LOCUS5576</name>
</gene>
<reference evidence="15 17" key="2">
    <citation type="submission" date="2018-03" db="EMBL/GenBank/DDBJ databases">
        <authorList>
            <person name="Fogelqvist J."/>
        </authorList>
    </citation>
    <scope>NUCLEOTIDE SEQUENCE [LARGE SCALE GENOMIC DNA]</scope>
</reference>
<protein>
    <recommendedName>
        <fullName evidence="3">Nicastrin</fullName>
    </recommendedName>
</protein>
<keyword evidence="8 11" id="KW-0472">Membrane</keyword>
<dbReference type="InterPro" id="IPR041084">
    <property type="entry name" value="Ncstrn_small"/>
</dbReference>
<feature type="transmembrane region" description="Helical" evidence="11">
    <location>
        <begin position="573"/>
        <end position="595"/>
    </location>
</feature>
<evidence type="ECO:0000313" key="15">
    <source>
        <dbReference type="EMBL" id="SPQ98361.1"/>
    </source>
</evidence>
<dbReference type="GO" id="GO:0007219">
    <property type="term" value="P:Notch signaling pathway"/>
    <property type="evidence" value="ECO:0007669"/>
    <property type="project" value="UniProtKB-KW"/>
</dbReference>
<dbReference type="PANTHER" id="PTHR21092">
    <property type="entry name" value="NICASTRIN"/>
    <property type="match status" value="1"/>
</dbReference>
<dbReference type="GO" id="GO:0005886">
    <property type="term" value="C:plasma membrane"/>
    <property type="evidence" value="ECO:0007669"/>
    <property type="project" value="TreeGrafter"/>
</dbReference>
<keyword evidence="5 12" id="KW-0732">Signal</keyword>
<dbReference type="InterPro" id="IPR008710">
    <property type="entry name" value="Nicastrin"/>
</dbReference>
<evidence type="ECO:0000256" key="11">
    <source>
        <dbReference type="SAM" id="Phobius"/>
    </source>
</evidence>
<evidence type="ECO:0000313" key="17">
    <source>
        <dbReference type="Proteomes" id="UP000290189"/>
    </source>
</evidence>
<keyword evidence="6" id="KW-0914">Notch signaling pathway</keyword>
<evidence type="ECO:0000256" key="5">
    <source>
        <dbReference type="ARBA" id="ARBA00022729"/>
    </source>
</evidence>
<evidence type="ECO:0000256" key="8">
    <source>
        <dbReference type="ARBA" id="ARBA00023136"/>
    </source>
</evidence>
<dbReference type="Gene3D" id="3.40.630.10">
    <property type="entry name" value="Zn peptidases"/>
    <property type="match status" value="1"/>
</dbReference>
<feature type="domain" description="Nicastrin small lobe" evidence="13">
    <location>
        <begin position="40"/>
        <end position="190"/>
    </location>
</feature>
<feature type="region of interest" description="Disordered" evidence="10">
    <location>
        <begin position="111"/>
        <end position="131"/>
    </location>
</feature>
<proteinExistence type="inferred from homology"/>
<dbReference type="OrthoDB" id="10265862at2759"/>